<evidence type="ECO:0000313" key="2">
    <source>
        <dbReference type="EMBL" id="SJL14867.1"/>
    </source>
</evidence>
<feature type="compositionally biased region" description="Low complexity" evidence="1">
    <location>
        <begin position="71"/>
        <end position="82"/>
    </location>
</feature>
<accession>A0A284S1K5</accession>
<evidence type="ECO:0000313" key="3">
    <source>
        <dbReference type="Proteomes" id="UP000219338"/>
    </source>
</evidence>
<feature type="region of interest" description="Disordered" evidence="1">
    <location>
        <begin position="53"/>
        <end position="105"/>
    </location>
</feature>
<feature type="compositionally biased region" description="Low complexity" evidence="1">
    <location>
        <begin position="53"/>
        <end position="62"/>
    </location>
</feature>
<dbReference type="Proteomes" id="UP000219338">
    <property type="component" value="Unassembled WGS sequence"/>
</dbReference>
<protein>
    <submittedName>
        <fullName evidence="2">Uncharacterized protein</fullName>
    </submittedName>
</protein>
<dbReference type="AlphaFoldDB" id="A0A284S1K5"/>
<gene>
    <name evidence="2" type="ORF">ARMOST_18342</name>
</gene>
<keyword evidence="3" id="KW-1185">Reference proteome</keyword>
<name>A0A284S1K5_ARMOS</name>
<reference evidence="3" key="1">
    <citation type="journal article" date="2017" name="Nat. Ecol. Evol.">
        <title>Genome expansion and lineage-specific genetic innovations in the forest pathogenic fungi Armillaria.</title>
        <authorList>
            <person name="Sipos G."/>
            <person name="Prasanna A.N."/>
            <person name="Walter M.C."/>
            <person name="O'Connor E."/>
            <person name="Balint B."/>
            <person name="Krizsan K."/>
            <person name="Kiss B."/>
            <person name="Hess J."/>
            <person name="Varga T."/>
            <person name="Slot J."/>
            <person name="Riley R."/>
            <person name="Boka B."/>
            <person name="Rigling D."/>
            <person name="Barry K."/>
            <person name="Lee J."/>
            <person name="Mihaltcheva S."/>
            <person name="LaButti K."/>
            <person name="Lipzen A."/>
            <person name="Waldron R."/>
            <person name="Moloney N.M."/>
            <person name="Sperisen C."/>
            <person name="Kredics L."/>
            <person name="Vagvoelgyi C."/>
            <person name="Patrignani A."/>
            <person name="Fitzpatrick D."/>
            <person name="Nagy I."/>
            <person name="Doyle S."/>
            <person name="Anderson J.B."/>
            <person name="Grigoriev I.V."/>
            <person name="Gueldener U."/>
            <person name="Muensterkoetter M."/>
            <person name="Nagy L.G."/>
        </authorList>
    </citation>
    <scope>NUCLEOTIDE SEQUENCE [LARGE SCALE GENOMIC DNA]</scope>
    <source>
        <strain evidence="3">C18/9</strain>
    </source>
</reference>
<dbReference type="EMBL" id="FUEG01000025">
    <property type="protein sequence ID" value="SJL14867.1"/>
    <property type="molecule type" value="Genomic_DNA"/>
</dbReference>
<sequence length="143" mass="15728">MSHPTSANDLRRLANMHPSRELHFRNLSLPRLRPARPPSALIIDAGYMSVHPTPTTNTTSLPPSLPPPPLRRVSPRPVIPSSLGRLHQSLPPRADLLPPPPLSSVSNTADLNTTLLVQTPSVVSALCDRDHAQQTREGRGWWM</sequence>
<proteinExistence type="predicted"/>
<evidence type="ECO:0000256" key="1">
    <source>
        <dbReference type="SAM" id="MobiDB-lite"/>
    </source>
</evidence>
<organism evidence="2 3">
    <name type="scientific">Armillaria ostoyae</name>
    <name type="common">Armillaria root rot fungus</name>
    <dbReference type="NCBI Taxonomy" id="47428"/>
    <lineage>
        <taxon>Eukaryota</taxon>
        <taxon>Fungi</taxon>
        <taxon>Dikarya</taxon>
        <taxon>Basidiomycota</taxon>
        <taxon>Agaricomycotina</taxon>
        <taxon>Agaricomycetes</taxon>
        <taxon>Agaricomycetidae</taxon>
        <taxon>Agaricales</taxon>
        <taxon>Marasmiineae</taxon>
        <taxon>Physalacriaceae</taxon>
        <taxon>Armillaria</taxon>
    </lineage>
</organism>